<dbReference type="InterPro" id="IPR000795">
    <property type="entry name" value="T_Tr_GTP-bd_dom"/>
</dbReference>
<dbReference type="EMBL" id="MN740295">
    <property type="protein sequence ID" value="QHT98751.1"/>
    <property type="molecule type" value="Genomic_DNA"/>
</dbReference>
<accession>A0A6C0IZG8</accession>
<dbReference type="InterPro" id="IPR027417">
    <property type="entry name" value="P-loop_NTPase"/>
</dbReference>
<dbReference type="GO" id="GO:0003924">
    <property type="term" value="F:GTPase activity"/>
    <property type="evidence" value="ECO:0007669"/>
    <property type="project" value="InterPro"/>
</dbReference>
<name>A0A6C0IZG8_9ZZZZ</name>
<dbReference type="InterPro" id="IPR050055">
    <property type="entry name" value="EF-Tu_GTPase"/>
</dbReference>
<evidence type="ECO:0000259" key="3">
    <source>
        <dbReference type="PROSITE" id="PS51722"/>
    </source>
</evidence>
<keyword evidence="1" id="KW-0547">Nucleotide-binding</keyword>
<evidence type="ECO:0000313" key="4">
    <source>
        <dbReference type="EMBL" id="QHT98751.1"/>
    </source>
</evidence>
<reference evidence="4" key="1">
    <citation type="journal article" date="2020" name="Nature">
        <title>Giant virus diversity and host interactions through global metagenomics.</title>
        <authorList>
            <person name="Schulz F."/>
            <person name="Roux S."/>
            <person name="Paez-Espino D."/>
            <person name="Jungbluth S."/>
            <person name="Walsh D.A."/>
            <person name="Denef V.J."/>
            <person name="McMahon K.D."/>
            <person name="Konstantinidis K.T."/>
            <person name="Eloe-Fadrosh E.A."/>
            <person name="Kyrpides N.C."/>
            <person name="Woyke T."/>
        </authorList>
    </citation>
    <scope>NUCLEOTIDE SEQUENCE</scope>
    <source>
        <strain evidence="4">GVMAG-M-3300025676-16</strain>
    </source>
</reference>
<feature type="domain" description="Tr-type G" evidence="3">
    <location>
        <begin position="110"/>
        <end position="360"/>
    </location>
</feature>
<dbReference type="PROSITE" id="PS51722">
    <property type="entry name" value="G_TR_2"/>
    <property type="match status" value="1"/>
</dbReference>
<dbReference type="Pfam" id="PF22594">
    <property type="entry name" value="GTP-eEF1A_C"/>
    <property type="match status" value="1"/>
</dbReference>
<dbReference type="GO" id="GO:0003746">
    <property type="term" value="F:translation elongation factor activity"/>
    <property type="evidence" value="ECO:0007669"/>
    <property type="project" value="TreeGrafter"/>
</dbReference>
<dbReference type="InterPro" id="IPR004161">
    <property type="entry name" value="EFTu-like_2"/>
</dbReference>
<dbReference type="SUPFAM" id="SSF50447">
    <property type="entry name" value="Translation proteins"/>
    <property type="match status" value="1"/>
</dbReference>
<dbReference type="SUPFAM" id="SSF50465">
    <property type="entry name" value="EF-Tu/eEF-1alpha/eIF2-gamma C-terminal domain"/>
    <property type="match status" value="1"/>
</dbReference>
<dbReference type="GO" id="GO:0005525">
    <property type="term" value="F:GTP binding"/>
    <property type="evidence" value="ECO:0007669"/>
    <property type="project" value="UniProtKB-KW"/>
</dbReference>
<dbReference type="PANTHER" id="PTHR43721:SF9">
    <property type="entry name" value="GTP-BINDING PROTEIN 1"/>
    <property type="match status" value="1"/>
</dbReference>
<evidence type="ECO:0000256" key="2">
    <source>
        <dbReference type="ARBA" id="ARBA00023134"/>
    </source>
</evidence>
<dbReference type="InterPro" id="IPR009001">
    <property type="entry name" value="Transl_elong_EF1A/Init_IF2_C"/>
</dbReference>
<dbReference type="Gene3D" id="2.40.30.10">
    <property type="entry name" value="Translation factors"/>
    <property type="match status" value="2"/>
</dbReference>
<evidence type="ECO:0000256" key="1">
    <source>
        <dbReference type="ARBA" id="ARBA00022741"/>
    </source>
</evidence>
<dbReference type="InterPro" id="IPR054696">
    <property type="entry name" value="GTP-eEF1A_C"/>
</dbReference>
<dbReference type="Gene3D" id="3.40.50.300">
    <property type="entry name" value="P-loop containing nucleotide triphosphate hydrolases"/>
    <property type="match status" value="1"/>
</dbReference>
<sequence>MEQRNPEVEEGNQEYKLKLLDNSIEKVEKITTQMRWRTDEGNGESLYTIGIEDDGSVVGISHEDYIKSIDILTSAADKNNFSITELSKTFVNDDKYLYEVFIRENNKNKHIDVKVAIAGSVDAGKSTLMGSLTSGVNDDGRGLARLSVCNYIHEVKSGRTSSIGQQIIGFNEHGKMINYQGLCGKLSWPEIVNKSSKVINFFDLCGHEKYLKTTIIGLASSEPDLCLIIVSANKGIRNEKGSRASKRGEKKNFDNMTREHIFLCIALNIPFAIVITKIDMVQDQNIKNVYEQTLTEINNIIKCPGVRRQPIKVVTEDDVLISAKQIHTQSIVPIFPISNVTGEGRDNLTSFFNILNKAPRNLIDTNVKMFVDSIWSVPGVGTVVGGHLKSGCIRVNDKLYLGPNNNKYEAVSVRSIHCKKVPVQEVNRGSYVCLALKKIDKKQIRKGNVIISDKNQQLLTCEFSANIKVMKTHSTTIKVGYQPVVHCSAIRAPVVLTKIENKVNSRNPENTTDDEILRTGDTALCTFKLAIRPEFIDKDMKILFAENKTKVIGVVATVK</sequence>
<keyword evidence="2" id="KW-0342">GTP-binding</keyword>
<organism evidence="4">
    <name type="scientific">viral metagenome</name>
    <dbReference type="NCBI Taxonomy" id="1070528"/>
    <lineage>
        <taxon>unclassified sequences</taxon>
        <taxon>metagenomes</taxon>
        <taxon>organismal metagenomes</taxon>
    </lineage>
</organism>
<protein>
    <recommendedName>
        <fullName evidence="3">Tr-type G domain-containing protein</fullName>
    </recommendedName>
</protein>
<dbReference type="Pfam" id="PF00009">
    <property type="entry name" value="GTP_EFTU"/>
    <property type="match status" value="1"/>
</dbReference>
<dbReference type="PANTHER" id="PTHR43721">
    <property type="entry name" value="ELONGATION FACTOR TU-RELATED"/>
    <property type="match status" value="1"/>
</dbReference>
<dbReference type="Pfam" id="PF03144">
    <property type="entry name" value="GTP_EFTU_D2"/>
    <property type="match status" value="1"/>
</dbReference>
<dbReference type="InterPro" id="IPR009000">
    <property type="entry name" value="Transl_B-barrel_sf"/>
</dbReference>
<dbReference type="AlphaFoldDB" id="A0A6C0IZG8"/>
<proteinExistence type="predicted"/>
<dbReference type="SUPFAM" id="SSF52540">
    <property type="entry name" value="P-loop containing nucleoside triphosphate hydrolases"/>
    <property type="match status" value="1"/>
</dbReference>